<dbReference type="HOGENOM" id="CLU_1816458_0_0_1"/>
<accession>S8BAG4</accession>
<name>S8BAG4_PENO1</name>
<evidence type="ECO:0000313" key="3">
    <source>
        <dbReference type="Proteomes" id="UP000019376"/>
    </source>
</evidence>
<dbReference type="Proteomes" id="UP000019376">
    <property type="component" value="Unassembled WGS sequence"/>
</dbReference>
<reference evidence="2 3" key="1">
    <citation type="journal article" date="2013" name="PLoS ONE">
        <title>Genomic and secretomic analyses reveal unique features of the lignocellulolytic enzyme system of Penicillium decumbens.</title>
        <authorList>
            <person name="Liu G."/>
            <person name="Zhang L."/>
            <person name="Wei X."/>
            <person name="Zou G."/>
            <person name="Qin Y."/>
            <person name="Ma L."/>
            <person name="Li J."/>
            <person name="Zheng H."/>
            <person name="Wang S."/>
            <person name="Wang C."/>
            <person name="Xun L."/>
            <person name="Zhao G.-P."/>
            <person name="Zhou Z."/>
            <person name="Qu Y."/>
        </authorList>
    </citation>
    <scope>NUCLEOTIDE SEQUENCE [LARGE SCALE GENOMIC DNA]</scope>
    <source>
        <strain evidence="3">114-2 / CGMCC 5302</strain>
    </source>
</reference>
<gene>
    <name evidence="2" type="ORF">PDE_06735</name>
</gene>
<dbReference type="EMBL" id="KB644414">
    <property type="protein sequence ID" value="EPS31777.1"/>
    <property type="molecule type" value="Genomic_DNA"/>
</dbReference>
<dbReference type="AlphaFoldDB" id="S8BAG4"/>
<evidence type="ECO:0000256" key="1">
    <source>
        <dbReference type="SAM" id="MobiDB-lite"/>
    </source>
</evidence>
<evidence type="ECO:0000313" key="2">
    <source>
        <dbReference type="EMBL" id="EPS31777.1"/>
    </source>
</evidence>
<feature type="region of interest" description="Disordered" evidence="1">
    <location>
        <begin position="77"/>
        <end position="110"/>
    </location>
</feature>
<proteinExistence type="predicted"/>
<protein>
    <submittedName>
        <fullName evidence="2">Uncharacterized protein</fullName>
    </submittedName>
</protein>
<organism evidence="2 3">
    <name type="scientific">Penicillium oxalicum (strain 114-2 / CGMCC 5302)</name>
    <name type="common">Penicillium decumbens</name>
    <dbReference type="NCBI Taxonomy" id="933388"/>
    <lineage>
        <taxon>Eukaryota</taxon>
        <taxon>Fungi</taxon>
        <taxon>Dikarya</taxon>
        <taxon>Ascomycota</taxon>
        <taxon>Pezizomycotina</taxon>
        <taxon>Eurotiomycetes</taxon>
        <taxon>Eurotiomycetidae</taxon>
        <taxon>Eurotiales</taxon>
        <taxon>Aspergillaceae</taxon>
        <taxon>Penicillium</taxon>
    </lineage>
</organism>
<keyword evidence="3" id="KW-1185">Reference proteome</keyword>
<sequence length="142" mass="15738">MPPDRAEADRPLSREDRLFWGRIADLKSASRDEYGLITPDEPLNGGLKLAVMHDPPLQSETRCSCRRRSADFCDERHNETHREDADSWSSGPSPIPERKEKATQGDDGVFPSSVEGVEVVTYYSPAYFGNGVRLGPISSACV</sequence>